<sequence>MAEKEPSPDPATVDSSSKIPNAGDDANGDLKSKREREENGEETGDVSKKQKMEKSVEEERLENKSELPESGPVRLGSVQRSSGRRWRCSITFPICFITGYEHMVLLELLKKGHLEPERKIGGGIKAFQIQNHPVWKSKCFFVIRVDETVKDFSFRKCIDHILPLPDDLKIKHTGNRSSGGGGWKGRGGNGGGGL</sequence>
<name>A0A6A2YPR2_HIBSY</name>
<dbReference type="Gene3D" id="3.10.450.40">
    <property type="match status" value="1"/>
</dbReference>
<dbReference type="GO" id="GO:1901259">
    <property type="term" value="P:chloroplast rRNA processing"/>
    <property type="evidence" value="ECO:0007669"/>
    <property type="project" value="TreeGrafter"/>
</dbReference>
<dbReference type="GO" id="GO:0017126">
    <property type="term" value="P:nucleologenesis"/>
    <property type="evidence" value="ECO:0007669"/>
    <property type="project" value="TreeGrafter"/>
</dbReference>
<feature type="region of interest" description="Disordered" evidence="1">
    <location>
        <begin position="173"/>
        <end position="194"/>
    </location>
</feature>
<dbReference type="PANTHER" id="PTHR33415">
    <property type="entry name" value="PROTEIN EMBRYO DEFECTIVE 514"/>
    <property type="match status" value="1"/>
</dbReference>
<feature type="compositionally biased region" description="Basic and acidic residues" evidence="1">
    <location>
        <begin position="45"/>
        <end position="67"/>
    </location>
</feature>
<evidence type="ECO:0000313" key="3">
    <source>
        <dbReference type="Proteomes" id="UP000436088"/>
    </source>
</evidence>
<dbReference type="GO" id="GO:0009507">
    <property type="term" value="C:chloroplast"/>
    <property type="evidence" value="ECO:0007669"/>
    <property type="project" value="TreeGrafter"/>
</dbReference>
<evidence type="ECO:0000256" key="1">
    <source>
        <dbReference type="SAM" id="MobiDB-lite"/>
    </source>
</evidence>
<dbReference type="GO" id="GO:0009658">
    <property type="term" value="P:chloroplast organization"/>
    <property type="evidence" value="ECO:0007669"/>
    <property type="project" value="TreeGrafter"/>
</dbReference>
<dbReference type="InterPro" id="IPR044673">
    <property type="entry name" value="DCL-like"/>
</dbReference>
<protein>
    <submittedName>
        <fullName evidence="2">Uncharacterized protein</fullName>
    </submittedName>
</protein>
<dbReference type="GO" id="GO:0005634">
    <property type="term" value="C:nucleus"/>
    <property type="evidence" value="ECO:0007669"/>
    <property type="project" value="TreeGrafter"/>
</dbReference>
<gene>
    <name evidence="2" type="ORF">F3Y22_tig00111330pilonHSYRG00282</name>
</gene>
<dbReference type="Proteomes" id="UP000436088">
    <property type="component" value="Unassembled WGS sequence"/>
</dbReference>
<dbReference type="EMBL" id="VEPZ02001308">
    <property type="protein sequence ID" value="KAE8681354.1"/>
    <property type="molecule type" value="Genomic_DNA"/>
</dbReference>
<organism evidence="2 3">
    <name type="scientific">Hibiscus syriacus</name>
    <name type="common">Rose of Sharon</name>
    <dbReference type="NCBI Taxonomy" id="106335"/>
    <lineage>
        <taxon>Eukaryota</taxon>
        <taxon>Viridiplantae</taxon>
        <taxon>Streptophyta</taxon>
        <taxon>Embryophyta</taxon>
        <taxon>Tracheophyta</taxon>
        <taxon>Spermatophyta</taxon>
        <taxon>Magnoliopsida</taxon>
        <taxon>eudicotyledons</taxon>
        <taxon>Gunneridae</taxon>
        <taxon>Pentapetalae</taxon>
        <taxon>rosids</taxon>
        <taxon>malvids</taxon>
        <taxon>Malvales</taxon>
        <taxon>Malvaceae</taxon>
        <taxon>Malvoideae</taxon>
        <taxon>Hibiscus</taxon>
    </lineage>
</organism>
<feature type="compositionally biased region" description="Basic and acidic residues" evidence="1">
    <location>
        <begin position="28"/>
        <end position="37"/>
    </location>
</feature>
<dbReference type="Pfam" id="PF11523">
    <property type="entry name" value="DUF3223"/>
    <property type="match status" value="1"/>
</dbReference>
<feature type="compositionally biased region" description="Gly residues" evidence="1">
    <location>
        <begin position="177"/>
        <end position="194"/>
    </location>
</feature>
<keyword evidence="3" id="KW-1185">Reference proteome</keyword>
<reference evidence="2" key="1">
    <citation type="submission" date="2019-09" db="EMBL/GenBank/DDBJ databases">
        <title>Draft genome information of white flower Hibiscus syriacus.</title>
        <authorList>
            <person name="Kim Y.-M."/>
        </authorList>
    </citation>
    <scope>NUCLEOTIDE SEQUENCE [LARGE SCALE GENOMIC DNA]</scope>
    <source>
        <strain evidence="2">YM2019G1</strain>
    </source>
</reference>
<feature type="region of interest" description="Disordered" evidence="1">
    <location>
        <begin position="1"/>
        <end position="78"/>
    </location>
</feature>
<evidence type="ECO:0000313" key="2">
    <source>
        <dbReference type="EMBL" id="KAE8681354.1"/>
    </source>
</evidence>
<dbReference type="PANTHER" id="PTHR33415:SF12">
    <property type="entry name" value="PROTEIN EMBRYO DEFECTIVE 514"/>
    <property type="match status" value="1"/>
</dbReference>
<comment type="caution">
    <text evidence="2">The sequence shown here is derived from an EMBL/GenBank/DDBJ whole genome shotgun (WGS) entry which is preliminary data.</text>
</comment>
<dbReference type="AlphaFoldDB" id="A0A6A2YPR2"/>
<accession>A0A6A2YPR2</accession>
<proteinExistence type="predicted"/>